<evidence type="ECO:0000313" key="2">
    <source>
        <dbReference type="Proteomes" id="UP001302812"/>
    </source>
</evidence>
<keyword evidence="2" id="KW-1185">Reference proteome</keyword>
<comment type="caution">
    <text evidence="1">The sequence shown here is derived from an EMBL/GenBank/DDBJ whole genome shotgun (WGS) entry which is preliminary data.</text>
</comment>
<dbReference type="Proteomes" id="UP001302812">
    <property type="component" value="Unassembled WGS sequence"/>
</dbReference>
<evidence type="ECO:0000313" key="1">
    <source>
        <dbReference type="EMBL" id="KAK4112410.1"/>
    </source>
</evidence>
<dbReference type="AlphaFoldDB" id="A0AAN6TDL8"/>
<dbReference type="RefSeq" id="XP_064669980.1">
    <property type="nucleotide sequence ID" value="XM_064819386.1"/>
</dbReference>
<gene>
    <name evidence="1" type="ORF">N656DRAFT_89167</name>
</gene>
<reference evidence="1" key="1">
    <citation type="journal article" date="2023" name="Mol. Phylogenet. Evol.">
        <title>Genome-scale phylogeny and comparative genomics of the fungal order Sordariales.</title>
        <authorList>
            <person name="Hensen N."/>
            <person name="Bonometti L."/>
            <person name="Westerberg I."/>
            <person name="Brannstrom I.O."/>
            <person name="Guillou S."/>
            <person name="Cros-Aarteil S."/>
            <person name="Calhoun S."/>
            <person name="Haridas S."/>
            <person name="Kuo A."/>
            <person name="Mondo S."/>
            <person name="Pangilinan J."/>
            <person name="Riley R."/>
            <person name="LaButti K."/>
            <person name="Andreopoulos B."/>
            <person name="Lipzen A."/>
            <person name="Chen C."/>
            <person name="Yan M."/>
            <person name="Daum C."/>
            <person name="Ng V."/>
            <person name="Clum A."/>
            <person name="Steindorff A."/>
            <person name="Ohm R.A."/>
            <person name="Martin F."/>
            <person name="Silar P."/>
            <person name="Natvig D.O."/>
            <person name="Lalanne C."/>
            <person name="Gautier V."/>
            <person name="Ament-Velasquez S.L."/>
            <person name="Kruys A."/>
            <person name="Hutchinson M.I."/>
            <person name="Powell A.J."/>
            <person name="Barry K."/>
            <person name="Miller A.N."/>
            <person name="Grigoriev I.V."/>
            <person name="Debuchy R."/>
            <person name="Gladieux P."/>
            <person name="Hiltunen Thoren M."/>
            <person name="Johannesson H."/>
        </authorList>
    </citation>
    <scope>NUCLEOTIDE SEQUENCE</scope>
    <source>
        <strain evidence="1">CBS 508.74</strain>
    </source>
</reference>
<protein>
    <submittedName>
        <fullName evidence="1">Uncharacterized protein</fullName>
    </submittedName>
</protein>
<sequence length="226" mass="24456">MDPAIQSRFCDQVRRYGHELLSFVAQELGFAPAALSITLERIDLPPNEVNWVWFVGSVDTATEQAILRFFQTDAGRRALLANGPDPLEFKLATTLLRLPASQAEHPLHPDLPAHLRAAVTPLPGDQEVIILSGPSPEQYVRGTGGATGWLQTFPHMQFSEVLYLHLRGQLQSTNGYEGVLGAWVVDSGISTVYGHVAAIVGARSVLVSPLTGLTGQTGHAESREAN</sequence>
<proteinExistence type="predicted"/>
<organism evidence="1 2">
    <name type="scientific">Canariomyces notabilis</name>
    <dbReference type="NCBI Taxonomy" id="2074819"/>
    <lineage>
        <taxon>Eukaryota</taxon>
        <taxon>Fungi</taxon>
        <taxon>Dikarya</taxon>
        <taxon>Ascomycota</taxon>
        <taxon>Pezizomycotina</taxon>
        <taxon>Sordariomycetes</taxon>
        <taxon>Sordariomycetidae</taxon>
        <taxon>Sordariales</taxon>
        <taxon>Chaetomiaceae</taxon>
        <taxon>Canariomyces</taxon>
    </lineage>
</organism>
<reference evidence="1" key="2">
    <citation type="submission" date="2023-05" db="EMBL/GenBank/DDBJ databases">
        <authorList>
            <consortium name="Lawrence Berkeley National Laboratory"/>
            <person name="Steindorff A."/>
            <person name="Hensen N."/>
            <person name="Bonometti L."/>
            <person name="Westerberg I."/>
            <person name="Brannstrom I.O."/>
            <person name="Guillou S."/>
            <person name="Cros-Aarteil S."/>
            <person name="Calhoun S."/>
            <person name="Haridas S."/>
            <person name="Kuo A."/>
            <person name="Mondo S."/>
            <person name="Pangilinan J."/>
            <person name="Riley R."/>
            <person name="Labutti K."/>
            <person name="Andreopoulos B."/>
            <person name="Lipzen A."/>
            <person name="Chen C."/>
            <person name="Yanf M."/>
            <person name="Daum C."/>
            <person name="Ng V."/>
            <person name="Clum A."/>
            <person name="Ohm R."/>
            <person name="Martin F."/>
            <person name="Silar P."/>
            <person name="Natvig D."/>
            <person name="Lalanne C."/>
            <person name="Gautier V."/>
            <person name="Ament-Velasquez S.L."/>
            <person name="Kruys A."/>
            <person name="Hutchinson M.I."/>
            <person name="Powell A.J."/>
            <person name="Barry K."/>
            <person name="Miller A.N."/>
            <person name="Grigoriev I.V."/>
            <person name="Debuchy R."/>
            <person name="Gladieux P."/>
            <person name="Thoren M.H."/>
            <person name="Johannesson H."/>
        </authorList>
    </citation>
    <scope>NUCLEOTIDE SEQUENCE</scope>
    <source>
        <strain evidence="1">CBS 508.74</strain>
    </source>
</reference>
<dbReference type="EMBL" id="MU853342">
    <property type="protein sequence ID" value="KAK4112410.1"/>
    <property type="molecule type" value="Genomic_DNA"/>
</dbReference>
<dbReference type="GeneID" id="89943512"/>
<accession>A0AAN6TDL8</accession>
<name>A0AAN6TDL8_9PEZI</name>